<dbReference type="Proteomes" id="UP000322699">
    <property type="component" value="Unassembled WGS sequence"/>
</dbReference>
<proteinExistence type="predicted"/>
<sequence length="151" mass="17442">MTVVDLPETNMDCARCGSRFEHDEEPGDRWCETCWTYIRYSINAWASAERRTGLELPELAGVVDEEMLAALKGELHRAWLTIEKLESELAVRTRTYAHQKSCEECRRRFTHDVGLFAMPGRIRVVPLNDAARHRRSIEPIQEKRGEVVIAE</sequence>
<name>A0A5B1CDC2_9BACT</name>
<organism evidence="1 2">
    <name type="scientific">Rubripirellula obstinata</name>
    <dbReference type="NCBI Taxonomy" id="406547"/>
    <lineage>
        <taxon>Bacteria</taxon>
        <taxon>Pseudomonadati</taxon>
        <taxon>Planctomycetota</taxon>
        <taxon>Planctomycetia</taxon>
        <taxon>Pirellulales</taxon>
        <taxon>Pirellulaceae</taxon>
        <taxon>Rubripirellula</taxon>
    </lineage>
</organism>
<comment type="caution">
    <text evidence="1">The sequence shown here is derived from an EMBL/GenBank/DDBJ whole genome shotgun (WGS) entry which is preliminary data.</text>
</comment>
<protein>
    <submittedName>
        <fullName evidence="1">Uncharacterized protein</fullName>
    </submittedName>
</protein>
<evidence type="ECO:0000313" key="1">
    <source>
        <dbReference type="EMBL" id="KAA1258212.1"/>
    </source>
</evidence>
<evidence type="ECO:0000313" key="2">
    <source>
        <dbReference type="Proteomes" id="UP000322699"/>
    </source>
</evidence>
<dbReference type="EMBL" id="VRLW01000001">
    <property type="protein sequence ID" value="KAA1258212.1"/>
    <property type="molecule type" value="Genomic_DNA"/>
</dbReference>
<accession>A0A5B1CDC2</accession>
<dbReference type="AlphaFoldDB" id="A0A5B1CDC2"/>
<reference evidence="1 2" key="1">
    <citation type="submission" date="2019-08" db="EMBL/GenBank/DDBJ databases">
        <title>Deep-cultivation of Planctomycetes and their phenomic and genomic characterization uncovers novel biology.</title>
        <authorList>
            <person name="Wiegand S."/>
            <person name="Jogler M."/>
            <person name="Boedeker C."/>
            <person name="Pinto D."/>
            <person name="Vollmers J."/>
            <person name="Rivas-Marin E."/>
            <person name="Kohn T."/>
            <person name="Peeters S.H."/>
            <person name="Heuer A."/>
            <person name="Rast P."/>
            <person name="Oberbeckmann S."/>
            <person name="Bunk B."/>
            <person name="Jeske O."/>
            <person name="Meyerdierks A."/>
            <person name="Storesund J.E."/>
            <person name="Kallscheuer N."/>
            <person name="Luecker S."/>
            <person name="Lage O.M."/>
            <person name="Pohl T."/>
            <person name="Merkel B.J."/>
            <person name="Hornburger P."/>
            <person name="Mueller R.-W."/>
            <person name="Bruemmer F."/>
            <person name="Labrenz M."/>
            <person name="Spormann A.M."/>
            <person name="Op Den Camp H."/>
            <person name="Overmann J."/>
            <person name="Amann R."/>
            <person name="Jetten M.S.M."/>
            <person name="Mascher T."/>
            <person name="Medema M.H."/>
            <person name="Devos D.P."/>
            <person name="Kaster A.-K."/>
            <person name="Ovreas L."/>
            <person name="Rohde M."/>
            <person name="Galperin M.Y."/>
            <person name="Jogler C."/>
        </authorList>
    </citation>
    <scope>NUCLEOTIDE SEQUENCE [LARGE SCALE GENOMIC DNA]</scope>
    <source>
        <strain evidence="1 2">LF1</strain>
    </source>
</reference>
<gene>
    <name evidence="1" type="ORF">LF1_07280</name>
</gene>
<dbReference type="RefSeq" id="WP_068258759.1">
    <property type="nucleotide sequence ID" value="NZ_LWSK01000007.1"/>
</dbReference>
<keyword evidence="2" id="KW-1185">Reference proteome</keyword>